<dbReference type="Proteomes" id="UP000325684">
    <property type="component" value="Unassembled WGS sequence"/>
</dbReference>
<evidence type="ECO:0000313" key="2">
    <source>
        <dbReference type="Proteomes" id="UP000325684"/>
    </source>
</evidence>
<proteinExistence type="predicted"/>
<dbReference type="EMBL" id="VCMV01000007">
    <property type="protein sequence ID" value="KAB0268156.1"/>
    <property type="molecule type" value="Genomic_DNA"/>
</dbReference>
<keyword evidence="2" id="KW-1185">Reference proteome</keyword>
<organism evidence="1 2">
    <name type="scientific">Microvirga brassicacearum</name>
    <dbReference type="NCBI Taxonomy" id="2580413"/>
    <lineage>
        <taxon>Bacteria</taxon>
        <taxon>Pseudomonadati</taxon>
        <taxon>Pseudomonadota</taxon>
        <taxon>Alphaproteobacteria</taxon>
        <taxon>Hyphomicrobiales</taxon>
        <taxon>Methylobacteriaceae</taxon>
        <taxon>Microvirga</taxon>
    </lineage>
</organism>
<sequence length="64" mass="7335">MISDDEIEHVARAIYGTEHDSRGWDQEPGLSKDRFLTEARIAIATLDRLRRIKSVTPESRRLVG</sequence>
<comment type="caution">
    <text evidence="1">The sequence shown here is derived from an EMBL/GenBank/DDBJ whole genome shotgun (WGS) entry which is preliminary data.</text>
</comment>
<name>A0A5N3PEK3_9HYPH</name>
<accession>A0A5N3PEK3</accession>
<evidence type="ECO:0000313" key="1">
    <source>
        <dbReference type="EMBL" id="KAB0268156.1"/>
    </source>
</evidence>
<protein>
    <submittedName>
        <fullName evidence="1">Uncharacterized protein</fullName>
    </submittedName>
</protein>
<dbReference type="AlphaFoldDB" id="A0A5N3PEK3"/>
<gene>
    <name evidence="1" type="ORF">FEZ63_05895</name>
</gene>
<dbReference type="OrthoDB" id="8020383at2"/>
<dbReference type="RefSeq" id="WP_150942714.1">
    <property type="nucleotide sequence ID" value="NZ_VCMV01000007.1"/>
</dbReference>
<reference evidence="1 2" key="1">
    <citation type="journal article" date="2019" name="Microorganisms">
        <title>Genome Insights into the Novel Species Microvirga brassicacearum, a Rapeseed Endophyte with Biotechnological Potential.</title>
        <authorList>
            <person name="Jimenez-Gomez A."/>
            <person name="Saati-Santamaria Z."/>
            <person name="Igual J.M."/>
            <person name="Rivas R."/>
            <person name="Mateos P.F."/>
            <person name="Garcia-Fraile P."/>
        </authorList>
    </citation>
    <scope>NUCLEOTIDE SEQUENCE [LARGE SCALE GENOMIC DNA]</scope>
    <source>
        <strain evidence="1 2">CDVBN77</strain>
    </source>
</reference>